<name>A0A7N0TCN6_KALFE</name>
<reference evidence="1" key="1">
    <citation type="submission" date="2021-01" db="UniProtKB">
        <authorList>
            <consortium name="EnsemblPlants"/>
        </authorList>
    </citation>
    <scope>IDENTIFICATION</scope>
</reference>
<dbReference type="AlphaFoldDB" id="A0A7N0TCN6"/>
<sequence length="250" mass="27180">MIRLSILLSTHMTQLRSQTAYDLNQIAISKAAGLPFETVVCLNKTRGAQPYHFLSPAHPKMANNKGHGKHATFSSSYSSAFTALEFVTISILGVWTLTSRNSSPTTRSLKAANLLVPHRPLFLLQFLPVQTHPVHIACRLIRHHVQQAVTSQDEAAAIIWARLVMVNSGSQMSVGFEVIVAYGAQPSEDAGTVAADQAVTCGFNAVQLVGMATTAADPLRPQQLVITYRVTRHLLIPLTSENEDNIVAMT</sequence>
<dbReference type="EnsemblPlants" id="Kaladp0032s0412.1.v1.1">
    <property type="protein sequence ID" value="Kaladp0032s0412.1.v1.1.CDS.1"/>
    <property type="gene ID" value="Kaladp0032s0412.v1.1"/>
</dbReference>
<accession>A0A7N0TCN6</accession>
<proteinExistence type="predicted"/>
<evidence type="ECO:0000313" key="1">
    <source>
        <dbReference type="EnsemblPlants" id="Kaladp0032s0412.1.v1.1.CDS.1"/>
    </source>
</evidence>
<organism evidence="1 2">
    <name type="scientific">Kalanchoe fedtschenkoi</name>
    <name type="common">Lavender scallops</name>
    <name type="synonym">South American air plant</name>
    <dbReference type="NCBI Taxonomy" id="63787"/>
    <lineage>
        <taxon>Eukaryota</taxon>
        <taxon>Viridiplantae</taxon>
        <taxon>Streptophyta</taxon>
        <taxon>Embryophyta</taxon>
        <taxon>Tracheophyta</taxon>
        <taxon>Spermatophyta</taxon>
        <taxon>Magnoliopsida</taxon>
        <taxon>eudicotyledons</taxon>
        <taxon>Gunneridae</taxon>
        <taxon>Pentapetalae</taxon>
        <taxon>Saxifragales</taxon>
        <taxon>Crassulaceae</taxon>
        <taxon>Kalanchoe</taxon>
    </lineage>
</organism>
<evidence type="ECO:0000313" key="2">
    <source>
        <dbReference type="Proteomes" id="UP000594263"/>
    </source>
</evidence>
<dbReference type="Gramene" id="Kaladp0032s0412.1.v1.1">
    <property type="protein sequence ID" value="Kaladp0032s0412.1.v1.1.CDS.1"/>
    <property type="gene ID" value="Kaladp0032s0412.v1.1"/>
</dbReference>
<dbReference type="Proteomes" id="UP000594263">
    <property type="component" value="Unplaced"/>
</dbReference>
<protein>
    <submittedName>
        <fullName evidence="1">Uncharacterized protein</fullName>
    </submittedName>
</protein>
<keyword evidence="2" id="KW-1185">Reference proteome</keyword>